<keyword evidence="5" id="KW-0012">Acyltransferase</keyword>
<keyword evidence="3" id="KW-0472">Membrane</keyword>
<dbReference type="EMBL" id="SSOB01000036">
    <property type="protein sequence ID" value="THF74919.1"/>
    <property type="molecule type" value="Genomic_DNA"/>
</dbReference>
<feature type="transmembrane region" description="Helical" evidence="3">
    <location>
        <begin position="293"/>
        <end position="311"/>
    </location>
</feature>
<comment type="subcellular location">
    <subcellularLocation>
        <location evidence="1">Membrane</location>
    </subcellularLocation>
</comment>
<feature type="transmembrane region" description="Helical" evidence="3">
    <location>
        <begin position="198"/>
        <end position="215"/>
    </location>
</feature>
<feature type="transmembrane region" description="Helical" evidence="3">
    <location>
        <begin position="221"/>
        <end position="248"/>
    </location>
</feature>
<accession>A0A4V3WE56</accession>
<evidence type="ECO:0000313" key="6">
    <source>
        <dbReference type="Proteomes" id="UP000310636"/>
    </source>
</evidence>
<feature type="transmembrane region" description="Helical" evidence="3">
    <location>
        <begin position="119"/>
        <end position="144"/>
    </location>
</feature>
<feature type="transmembrane region" description="Helical" evidence="3">
    <location>
        <begin position="260"/>
        <end position="281"/>
    </location>
</feature>
<dbReference type="AlphaFoldDB" id="A0A4V3WE56"/>
<protein>
    <submittedName>
        <fullName evidence="5">Acyltransferase</fullName>
    </submittedName>
</protein>
<reference evidence="5 6" key="1">
    <citation type="submission" date="2019-04" db="EMBL/GenBank/DDBJ databases">
        <title>Cohnella sp. nov. isolated from preserved vegetables.</title>
        <authorList>
            <person name="Lin S.-Y."/>
            <person name="Hung M.-H."/>
            <person name="Young C.-C."/>
        </authorList>
    </citation>
    <scope>NUCLEOTIDE SEQUENCE [LARGE SCALE GENOMIC DNA]</scope>
    <source>
        <strain evidence="5 6">CC-MHH1044</strain>
    </source>
</reference>
<organism evidence="5 6">
    <name type="scientific">Cohnella fermenti</name>
    <dbReference type="NCBI Taxonomy" id="2565925"/>
    <lineage>
        <taxon>Bacteria</taxon>
        <taxon>Bacillati</taxon>
        <taxon>Bacillota</taxon>
        <taxon>Bacilli</taxon>
        <taxon>Bacillales</taxon>
        <taxon>Paenibacillaceae</taxon>
        <taxon>Cohnella</taxon>
    </lineage>
</organism>
<evidence type="ECO:0000259" key="4">
    <source>
        <dbReference type="Pfam" id="PF01757"/>
    </source>
</evidence>
<dbReference type="Proteomes" id="UP000310636">
    <property type="component" value="Unassembled WGS sequence"/>
</dbReference>
<feature type="transmembrane region" description="Helical" evidence="3">
    <location>
        <begin position="36"/>
        <end position="57"/>
    </location>
</feature>
<keyword evidence="5" id="KW-0808">Transferase</keyword>
<evidence type="ECO:0000256" key="1">
    <source>
        <dbReference type="ARBA" id="ARBA00004370"/>
    </source>
</evidence>
<keyword evidence="6" id="KW-1185">Reference proteome</keyword>
<comment type="caution">
    <text evidence="5">The sequence shown here is derived from an EMBL/GenBank/DDBJ whole genome shotgun (WGS) entry which is preliminary data.</text>
</comment>
<sequence>MAKKIQFVSFKWEAGMKNRIPERWVIEGKLSVILDLIRWAAALVVVLSHVKGLFFLNYSELANPAWYLKPLYAISSLGHQAVMVFFVLSGMLISANVMKLVEKGRWSWSGYLLHRLTRLYVVLLPALLLGLLWDHAGASAYGGTGVYEGLPEDRFILDYSSADLLTSTEFLGNLLFLQGIAVAHFGSNGPLWSLSFEFWYYILFPCMVLAIGSRANSRKLLYALAAVGIAFLMGERMLLYYIIWLLGFALHLLPAKLSRAGIAGAILCPLLALAALGGSRFYAVPMSEFSQDLLLALAFSGVLYCVKLVYYRKPAPSPTIRQTASSLAGYSYSLYLTHFPILVFLHAMAYDRNAQKWQPDAIHLAYGAVLFVGVSVYAWMLAQLTEKQTAKARRFLERMVLRPPSSRKRSFYNQIK</sequence>
<evidence type="ECO:0000256" key="3">
    <source>
        <dbReference type="SAM" id="Phobius"/>
    </source>
</evidence>
<gene>
    <name evidence="5" type="ORF">E6C55_23505</name>
</gene>
<evidence type="ECO:0000313" key="5">
    <source>
        <dbReference type="EMBL" id="THF74919.1"/>
    </source>
</evidence>
<feature type="domain" description="Acyltransferase 3" evidence="4">
    <location>
        <begin position="34"/>
        <end position="379"/>
    </location>
</feature>
<dbReference type="PANTHER" id="PTHR23028">
    <property type="entry name" value="ACETYLTRANSFERASE"/>
    <property type="match status" value="1"/>
</dbReference>
<feature type="transmembrane region" description="Helical" evidence="3">
    <location>
        <begin position="362"/>
        <end position="384"/>
    </location>
</feature>
<dbReference type="OrthoDB" id="9796461at2"/>
<keyword evidence="3" id="KW-1133">Transmembrane helix</keyword>
<comment type="similarity">
    <text evidence="2">Belongs to the acyltransferase 3 family.</text>
</comment>
<evidence type="ECO:0000256" key="2">
    <source>
        <dbReference type="ARBA" id="ARBA00007400"/>
    </source>
</evidence>
<proteinExistence type="inferred from homology"/>
<dbReference type="GO" id="GO:0016747">
    <property type="term" value="F:acyltransferase activity, transferring groups other than amino-acyl groups"/>
    <property type="evidence" value="ECO:0007669"/>
    <property type="project" value="InterPro"/>
</dbReference>
<dbReference type="Pfam" id="PF01757">
    <property type="entry name" value="Acyl_transf_3"/>
    <property type="match status" value="1"/>
</dbReference>
<dbReference type="InterPro" id="IPR050879">
    <property type="entry name" value="Acyltransferase_3"/>
</dbReference>
<keyword evidence="3" id="KW-0812">Transmembrane</keyword>
<feature type="transmembrane region" description="Helical" evidence="3">
    <location>
        <begin position="332"/>
        <end position="350"/>
    </location>
</feature>
<name>A0A4V3WE56_9BACL</name>
<feature type="transmembrane region" description="Helical" evidence="3">
    <location>
        <begin position="77"/>
        <end position="98"/>
    </location>
</feature>
<dbReference type="InterPro" id="IPR002656">
    <property type="entry name" value="Acyl_transf_3_dom"/>
</dbReference>